<sequence>MSDSEIESKSQKEEEEEEEQGGEEELPRESSATSSEQEHTSDIVESIDDQSKPDITVVCTICERYVNICDLTTHMVYHNALRLFKLKEAPATIEILLKQREVIIQRMQRLKISEESYLKYVKTINDTFQILKRTIDPYDYLDDSHIYDNNEASNVQGLSFIPHNRLFLSIGMCTSQNKQYKVDMEDTMKFIDCFGGNEKFAYFGLFDGYNGKAASSLCRDYLHEAILLEMSKLLKDMNSSEVEDALINRLYTRMIDPLRNNSDIKDIGDVYPLAYLKMDHFLSRGMHETSSVRWSGTSALTAVVVLNDTIDESLVDIEEYNEGKTSISLGQIHIANCGNVEALAIQPDKAFLMTQKHTLNNKYERQRILDAGIKISQNELIDGVFETTRGLGNHGDKDLKKCVINAPYCLTYDIDSSIECIILATEGLWQALDYDVVVDIVTQCLPSHEIPESKRNHTAVQSVLEKYDPSIIIPYLPNEDEVIACMDEILDLFEEENDNDEINKIYFSSIRNHGVQCSETEIQRDVFDSLPDKYRLRLELSQIITERLVSAALLAQSKSNISVLCLLLPGAAV</sequence>
<dbReference type="Gene3D" id="3.60.40.10">
    <property type="entry name" value="PPM-type phosphatase domain"/>
    <property type="match status" value="1"/>
</dbReference>
<reference evidence="4" key="1">
    <citation type="submission" date="2021-02" db="EMBL/GenBank/DDBJ databases">
        <authorList>
            <person name="Nowell W R."/>
        </authorList>
    </citation>
    <scope>NUCLEOTIDE SEQUENCE</scope>
</reference>
<dbReference type="InterPro" id="IPR015655">
    <property type="entry name" value="PP2C"/>
</dbReference>
<dbReference type="Proteomes" id="UP000663832">
    <property type="component" value="Unassembled WGS sequence"/>
</dbReference>
<evidence type="ECO:0000313" key="4">
    <source>
        <dbReference type="EMBL" id="CAF1243087.1"/>
    </source>
</evidence>
<dbReference type="GO" id="GO:0004722">
    <property type="term" value="F:protein serine/threonine phosphatase activity"/>
    <property type="evidence" value="ECO:0007669"/>
    <property type="project" value="InterPro"/>
</dbReference>
<evidence type="ECO:0000313" key="5">
    <source>
        <dbReference type="EMBL" id="CAF1529240.1"/>
    </source>
</evidence>
<keyword evidence="6" id="KW-1185">Reference proteome</keyword>
<evidence type="ECO:0000313" key="7">
    <source>
        <dbReference type="Proteomes" id="UP000663877"/>
    </source>
</evidence>
<evidence type="ECO:0000256" key="2">
    <source>
        <dbReference type="SAM" id="MobiDB-lite"/>
    </source>
</evidence>
<dbReference type="PANTHER" id="PTHR13832">
    <property type="entry name" value="PROTEIN PHOSPHATASE 2C"/>
    <property type="match status" value="1"/>
</dbReference>
<evidence type="ECO:0000259" key="3">
    <source>
        <dbReference type="PROSITE" id="PS51746"/>
    </source>
</evidence>
<dbReference type="InterPro" id="IPR001932">
    <property type="entry name" value="PPM-type_phosphatase-like_dom"/>
</dbReference>
<dbReference type="OrthoDB" id="343114at2759"/>
<accession>A0A814ZH96</accession>
<feature type="compositionally biased region" description="Acidic residues" evidence="2">
    <location>
        <begin position="13"/>
        <end position="26"/>
    </location>
</feature>
<dbReference type="AlphaFoldDB" id="A0A814ZH96"/>
<dbReference type="PROSITE" id="PS51746">
    <property type="entry name" value="PPM_2"/>
    <property type="match status" value="1"/>
</dbReference>
<comment type="similarity">
    <text evidence="1">Belongs to the PP2C family.</text>
</comment>
<dbReference type="CDD" id="cd00143">
    <property type="entry name" value="PP2Cc"/>
    <property type="match status" value="1"/>
</dbReference>
<dbReference type="SUPFAM" id="SSF81606">
    <property type="entry name" value="PP2C-like"/>
    <property type="match status" value="1"/>
</dbReference>
<dbReference type="SMART" id="SM00332">
    <property type="entry name" value="PP2Cc"/>
    <property type="match status" value="1"/>
</dbReference>
<dbReference type="EMBL" id="CAJNOM010000637">
    <property type="protein sequence ID" value="CAF1529240.1"/>
    <property type="molecule type" value="Genomic_DNA"/>
</dbReference>
<gene>
    <name evidence="4" type="ORF">BJG266_LOCUS29163</name>
    <name evidence="5" type="ORF">QVE165_LOCUS45386</name>
</gene>
<evidence type="ECO:0000256" key="1">
    <source>
        <dbReference type="ARBA" id="ARBA00006702"/>
    </source>
</evidence>
<feature type="region of interest" description="Disordered" evidence="2">
    <location>
        <begin position="1"/>
        <end position="47"/>
    </location>
</feature>
<feature type="domain" description="PPM-type phosphatase" evidence="3">
    <location>
        <begin position="169"/>
        <end position="568"/>
    </location>
</feature>
<protein>
    <recommendedName>
        <fullName evidence="3">PPM-type phosphatase domain-containing protein</fullName>
    </recommendedName>
</protein>
<proteinExistence type="inferred from homology"/>
<dbReference type="EMBL" id="CAJNOI010000324">
    <property type="protein sequence ID" value="CAF1243087.1"/>
    <property type="molecule type" value="Genomic_DNA"/>
</dbReference>
<dbReference type="Pfam" id="PF00481">
    <property type="entry name" value="PP2C"/>
    <property type="match status" value="1"/>
</dbReference>
<feature type="compositionally biased region" description="Basic and acidic residues" evidence="2">
    <location>
        <begin position="1"/>
        <end position="12"/>
    </location>
</feature>
<dbReference type="PANTHER" id="PTHR13832:SF837">
    <property type="entry name" value="PROTEIN PHOSPHATASE 2C-LIKE DOMAIN-CONTAINING PROTEIN 1"/>
    <property type="match status" value="1"/>
</dbReference>
<name>A0A814ZH96_9BILA</name>
<dbReference type="InterPro" id="IPR036457">
    <property type="entry name" value="PPM-type-like_dom_sf"/>
</dbReference>
<evidence type="ECO:0000313" key="6">
    <source>
        <dbReference type="Proteomes" id="UP000663832"/>
    </source>
</evidence>
<organism evidence="4 7">
    <name type="scientific">Adineta steineri</name>
    <dbReference type="NCBI Taxonomy" id="433720"/>
    <lineage>
        <taxon>Eukaryota</taxon>
        <taxon>Metazoa</taxon>
        <taxon>Spiralia</taxon>
        <taxon>Gnathifera</taxon>
        <taxon>Rotifera</taxon>
        <taxon>Eurotatoria</taxon>
        <taxon>Bdelloidea</taxon>
        <taxon>Adinetida</taxon>
        <taxon>Adinetidae</taxon>
        <taxon>Adineta</taxon>
    </lineage>
</organism>
<comment type="caution">
    <text evidence="4">The sequence shown here is derived from an EMBL/GenBank/DDBJ whole genome shotgun (WGS) entry which is preliminary data.</text>
</comment>
<dbReference type="Proteomes" id="UP000663877">
    <property type="component" value="Unassembled WGS sequence"/>
</dbReference>